<organism evidence="8 9">
    <name type="scientific">Gloeophyllum trabeum (strain ATCC 11539 / FP-39264 / Madison 617)</name>
    <name type="common">Brown rot fungus</name>
    <dbReference type="NCBI Taxonomy" id="670483"/>
    <lineage>
        <taxon>Eukaryota</taxon>
        <taxon>Fungi</taxon>
        <taxon>Dikarya</taxon>
        <taxon>Basidiomycota</taxon>
        <taxon>Agaricomycotina</taxon>
        <taxon>Agaricomycetes</taxon>
        <taxon>Gloeophyllales</taxon>
        <taxon>Gloeophyllaceae</taxon>
        <taxon>Gloeophyllum</taxon>
    </lineage>
</organism>
<evidence type="ECO:0000313" key="9">
    <source>
        <dbReference type="Proteomes" id="UP000030669"/>
    </source>
</evidence>
<evidence type="ECO:0000256" key="6">
    <source>
        <dbReference type="ARBA" id="ARBA00023136"/>
    </source>
</evidence>
<reference evidence="8 9" key="1">
    <citation type="journal article" date="2012" name="Science">
        <title>The Paleozoic origin of enzymatic lignin decomposition reconstructed from 31 fungal genomes.</title>
        <authorList>
            <person name="Floudas D."/>
            <person name="Binder M."/>
            <person name="Riley R."/>
            <person name="Barry K."/>
            <person name="Blanchette R.A."/>
            <person name="Henrissat B."/>
            <person name="Martinez A.T."/>
            <person name="Otillar R."/>
            <person name="Spatafora J.W."/>
            <person name="Yadav J.S."/>
            <person name="Aerts A."/>
            <person name="Benoit I."/>
            <person name="Boyd A."/>
            <person name="Carlson A."/>
            <person name="Copeland A."/>
            <person name="Coutinho P.M."/>
            <person name="de Vries R.P."/>
            <person name="Ferreira P."/>
            <person name="Findley K."/>
            <person name="Foster B."/>
            <person name="Gaskell J."/>
            <person name="Glotzer D."/>
            <person name="Gorecki P."/>
            <person name="Heitman J."/>
            <person name="Hesse C."/>
            <person name="Hori C."/>
            <person name="Igarashi K."/>
            <person name="Jurgens J.A."/>
            <person name="Kallen N."/>
            <person name="Kersten P."/>
            <person name="Kohler A."/>
            <person name="Kuees U."/>
            <person name="Kumar T.K.A."/>
            <person name="Kuo A."/>
            <person name="LaButti K."/>
            <person name="Larrondo L.F."/>
            <person name="Lindquist E."/>
            <person name="Ling A."/>
            <person name="Lombard V."/>
            <person name="Lucas S."/>
            <person name="Lundell T."/>
            <person name="Martin R."/>
            <person name="McLaughlin D.J."/>
            <person name="Morgenstern I."/>
            <person name="Morin E."/>
            <person name="Murat C."/>
            <person name="Nagy L.G."/>
            <person name="Nolan M."/>
            <person name="Ohm R.A."/>
            <person name="Patyshakuliyeva A."/>
            <person name="Rokas A."/>
            <person name="Ruiz-Duenas F.J."/>
            <person name="Sabat G."/>
            <person name="Salamov A."/>
            <person name="Samejima M."/>
            <person name="Schmutz J."/>
            <person name="Slot J.C."/>
            <person name="St John F."/>
            <person name="Stenlid J."/>
            <person name="Sun H."/>
            <person name="Sun S."/>
            <person name="Syed K."/>
            <person name="Tsang A."/>
            <person name="Wiebenga A."/>
            <person name="Young D."/>
            <person name="Pisabarro A."/>
            <person name="Eastwood D.C."/>
            <person name="Martin F."/>
            <person name="Cullen D."/>
            <person name="Grigoriev I.V."/>
            <person name="Hibbett D.S."/>
        </authorList>
    </citation>
    <scope>NUCLEOTIDE SEQUENCE [LARGE SCALE GENOMIC DNA]</scope>
    <source>
        <strain evidence="8 9">ATCC 11539</strain>
    </source>
</reference>
<evidence type="ECO:0000256" key="1">
    <source>
        <dbReference type="ARBA" id="ARBA00004434"/>
    </source>
</evidence>
<dbReference type="STRING" id="670483.S7RGN5"/>
<comment type="subunit">
    <text evidence="7">Component of the cytochrome c oxidase (complex IV, CIV), a multisubunit enzyme composed of a catalytic core of 3 subunits and several supernumerary subunits. The complex exists as a monomer or a dimer and forms supercomplexes (SCs) in the inner mitochondrial membrane with ubiquinol-cytochrome c oxidoreductase (cytochrome b-c1 complex, complex III, CIII).</text>
</comment>
<evidence type="ECO:0000256" key="2">
    <source>
        <dbReference type="ARBA" id="ARBA00004673"/>
    </source>
</evidence>
<proteinExistence type="inferred from homology"/>
<comment type="pathway">
    <text evidence="2 7">Energy metabolism; oxidative phosphorylation.</text>
</comment>
<comment type="subcellular location">
    <subcellularLocation>
        <location evidence="1 7">Mitochondrion inner membrane</location>
        <topology evidence="1 7">Single-pass membrane protein</topology>
    </subcellularLocation>
</comment>
<dbReference type="KEGG" id="gtr:GLOTRDRAFT_111952"/>
<dbReference type="InterPro" id="IPR004202">
    <property type="entry name" value="COX7C/Cox8"/>
</dbReference>
<keyword evidence="6 7" id="KW-0472">Membrane</keyword>
<evidence type="ECO:0000256" key="7">
    <source>
        <dbReference type="RuleBase" id="RU368123"/>
    </source>
</evidence>
<dbReference type="UniPathway" id="UPA00705"/>
<evidence type="ECO:0000313" key="8">
    <source>
        <dbReference type="EMBL" id="EPQ53380.1"/>
    </source>
</evidence>
<name>S7RGN5_GLOTA</name>
<evidence type="ECO:0000256" key="5">
    <source>
        <dbReference type="ARBA" id="ARBA00023128"/>
    </source>
</evidence>
<keyword evidence="9" id="KW-1185">Reference proteome</keyword>
<protein>
    <recommendedName>
        <fullName evidence="7">Cytochrome c oxidase subunit 8, mitochondrial</fullName>
    </recommendedName>
    <alternativeName>
        <fullName evidence="7">Cytochrome c oxidase polypeptide VIII</fullName>
    </alternativeName>
</protein>
<keyword evidence="4 7" id="KW-0999">Mitochondrion inner membrane</keyword>
<keyword evidence="7" id="KW-0812">Transmembrane</keyword>
<keyword evidence="5 7" id="KW-0496">Mitochondrion</keyword>
<dbReference type="GO" id="GO:0006123">
    <property type="term" value="P:mitochondrial electron transport, cytochrome c to oxygen"/>
    <property type="evidence" value="ECO:0007669"/>
    <property type="project" value="UniProtKB-UniRule"/>
</dbReference>
<dbReference type="OrthoDB" id="9974841at2759"/>
<dbReference type="RefSeq" id="XP_007868630.1">
    <property type="nucleotide sequence ID" value="XM_007870439.1"/>
</dbReference>
<keyword evidence="7" id="KW-0809">Transit peptide</keyword>
<feature type="transmembrane region" description="Helical" evidence="7">
    <location>
        <begin position="54"/>
        <end position="74"/>
    </location>
</feature>
<dbReference type="HOGENOM" id="CLU_169812_1_1_1"/>
<dbReference type="GO" id="GO:0045277">
    <property type="term" value="C:respiratory chain complex IV"/>
    <property type="evidence" value="ECO:0007669"/>
    <property type="project" value="UniProtKB-UniRule"/>
</dbReference>
<accession>S7RGN5</accession>
<dbReference type="Pfam" id="PF02935">
    <property type="entry name" value="COX7C"/>
    <property type="match status" value="1"/>
</dbReference>
<sequence length="83" mass="9178">MSALLRSSANLLRTSVAPQASQAATKRFASTQNRVYYEHTFPFDYSKRSFALKYALFCTTGFSIPFIAATYQIWKSGAGAAPQ</sequence>
<evidence type="ECO:0000256" key="4">
    <source>
        <dbReference type="ARBA" id="ARBA00022792"/>
    </source>
</evidence>
<evidence type="ECO:0000256" key="3">
    <source>
        <dbReference type="ARBA" id="ARBA00010514"/>
    </source>
</evidence>
<dbReference type="EMBL" id="KB469306">
    <property type="protein sequence ID" value="EPQ53380.1"/>
    <property type="molecule type" value="Genomic_DNA"/>
</dbReference>
<dbReference type="Gene3D" id="4.10.49.10">
    <property type="entry name" value="Cytochrome c oxidase subunit VIIc"/>
    <property type="match status" value="1"/>
</dbReference>
<dbReference type="InterPro" id="IPR036636">
    <property type="entry name" value="COX7C/Cox8_sf"/>
</dbReference>
<dbReference type="Proteomes" id="UP000030669">
    <property type="component" value="Unassembled WGS sequence"/>
</dbReference>
<comment type="similarity">
    <text evidence="3 7">Belongs to the cytochrome c oxidase VIIc family.</text>
</comment>
<keyword evidence="7" id="KW-1133">Transmembrane helix</keyword>
<dbReference type="AlphaFoldDB" id="S7RGN5"/>
<dbReference type="GeneID" id="19299478"/>
<dbReference type="GO" id="GO:0005743">
    <property type="term" value="C:mitochondrial inner membrane"/>
    <property type="evidence" value="ECO:0007669"/>
    <property type="project" value="UniProtKB-SubCell"/>
</dbReference>
<dbReference type="SUPFAM" id="SSF81427">
    <property type="entry name" value="Mitochondrial cytochrome c oxidase subunit VIIc (aka VIIIa)"/>
    <property type="match status" value="1"/>
</dbReference>
<comment type="function">
    <text evidence="7">Component of the cytochrome c oxidase, the last enzyme in the mitochondrial electron transport chain which drives oxidative phosphorylation. The respiratory chain contains 3 multisubunit complexes succinate dehydrogenase (complex II, CII), ubiquinol-cytochrome c oxidoreductase (cytochrome b-c1 complex, complex III, CIII) and cytochrome c oxidase (complex IV, CIV), that cooperate to transfer electrons derived from NADH and succinate to molecular oxygen, creating an electrochemical gradient over the inner membrane that drives transmembrane transport and the ATP synthase. Cytochrome c oxidase is the component of the respiratory chain that catalyzes the reduction of oxygen to water. Electrons originating from reduced cytochrome c in the intermembrane space (IMS) are transferred via the dinuclear copper A center (CU(A)) of subunit 2 and heme A of subunit 1 to the active site in subunit 1, a binuclear center (BNC) formed by heme A3 and copper B (CU(B)). The BNC reduces molecular oxygen to 2 water molecules using 4 electrons from cytochrome c in the IMS and 4 protons from the mitochondrial matrix.</text>
</comment>
<gene>
    <name evidence="8" type="ORF">GLOTRDRAFT_111952</name>
</gene>
<dbReference type="OMA" id="MSHGEYK"/>